<comment type="caution">
    <text evidence="1">The sequence shown here is derived from an EMBL/GenBank/DDBJ whole genome shotgun (WGS) entry which is preliminary data.</text>
</comment>
<protein>
    <submittedName>
        <fullName evidence="1">Uncharacterized protein</fullName>
    </submittedName>
</protein>
<dbReference type="EMBL" id="BARU01000532">
    <property type="protein sequence ID" value="GAH21833.1"/>
    <property type="molecule type" value="Genomic_DNA"/>
</dbReference>
<sequence>NKPFKDSHGHHINKKCVIYIPKDLHTSVSHNVWTGEGMNAINNVAFRFLGGIEK</sequence>
<proteinExistence type="predicted"/>
<accession>X1FM27</accession>
<name>X1FM27_9ZZZZ</name>
<evidence type="ECO:0000313" key="1">
    <source>
        <dbReference type="EMBL" id="GAH21833.1"/>
    </source>
</evidence>
<dbReference type="AlphaFoldDB" id="X1FM27"/>
<gene>
    <name evidence="1" type="ORF">S03H2_01738</name>
</gene>
<reference evidence="1" key="1">
    <citation type="journal article" date="2014" name="Front. Microbiol.">
        <title>High frequency of phylogenetically diverse reductive dehalogenase-homologous genes in deep subseafloor sedimentary metagenomes.</title>
        <authorList>
            <person name="Kawai M."/>
            <person name="Futagami T."/>
            <person name="Toyoda A."/>
            <person name="Takaki Y."/>
            <person name="Nishi S."/>
            <person name="Hori S."/>
            <person name="Arai W."/>
            <person name="Tsubouchi T."/>
            <person name="Morono Y."/>
            <person name="Uchiyama I."/>
            <person name="Ito T."/>
            <person name="Fujiyama A."/>
            <person name="Inagaki F."/>
            <person name="Takami H."/>
        </authorList>
    </citation>
    <scope>NUCLEOTIDE SEQUENCE</scope>
    <source>
        <strain evidence="1">Expedition CK06-06</strain>
    </source>
</reference>
<feature type="non-terminal residue" evidence="1">
    <location>
        <position position="1"/>
    </location>
</feature>
<organism evidence="1">
    <name type="scientific">marine sediment metagenome</name>
    <dbReference type="NCBI Taxonomy" id="412755"/>
    <lineage>
        <taxon>unclassified sequences</taxon>
        <taxon>metagenomes</taxon>
        <taxon>ecological metagenomes</taxon>
    </lineage>
</organism>